<dbReference type="PIRSF" id="PIRSF000429">
    <property type="entry name" value="Ac-CoA_Ac_transf"/>
    <property type="match status" value="1"/>
</dbReference>
<dbReference type="SUPFAM" id="SSF53901">
    <property type="entry name" value="Thiolase-like"/>
    <property type="match status" value="2"/>
</dbReference>
<dbReference type="eggNOG" id="COG0183">
    <property type="taxonomic scope" value="Bacteria"/>
</dbReference>
<dbReference type="EMBL" id="MWQN01000001">
    <property type="protein sequence ID" value="OPC81653.1"/>
    <property type="molecule type" value="Genomic_DNA"/>
</dbReference>
<dbReference type="OrthoDB" id="3741563at2"/>
<dbReference type="PANTHER" id="PTHR42870">
    <property type="entry name" value="ACETYL-COA C-ACETYLTRANSFERASE"/>
    <property type="match status" value="1"/>
</dbReference>
<dbReference type="STRING" id="159449.B4N89_12475"/>
<dbReference type="Gene3D" id="3.40.47.10">
    <property type="match status" value="1"/>
</dbReference>
<keyword evidence="2" id="KW-1185">Reference proteome</keyword>
<dbReference type="Proteomes" id="UP000190037">
    <property type="component" value="Unassembled WGS sequence"/>
</dbReference>
<evidence type="ECO:0000313" key="2">
    <source>
        <dbReference type="Proteomes" id="UP000190037"/>
    </source>
</evidence>
<dbReference type="InterPro" id="IPR002155">
    <property type="entry name" value="Thiolase"/>
</dbReference>
<organism evidence="1 2">
    <name type="scientific">Embleya scabrispora</name>
    <dbReference type="NCBI Taxonomy" id="159449"/>
    <lineage>
        <taxon>Bacteria</taxon>
        <taxon>Bacillati</taxon>
        <taxon>Actinomycetota</taxon>
        <taxon>Actinomycetes</taxon>
        <taxon>Kitasatosporales</taxon>
        <taxon>Streptomycetaceae</taxon>
        <taxon>Embleya</taxon>
    </lineage>
</organism>
<dbReference type="NCBIfam" id="NF005924">
    <property type="entry name" value="PRK07937.1"/>
    <property type="match status" value="1"/>
</dbReference>
<reference evidence="1 2" key="1">
    <citation type="submission" date="2017-03" db="EMBL/GenBank/DDBJ databases">
        <title>Draft genome sequence of Streptomyces scabrisporus NF3, endophyte isolated from Amphipterygium adstringens.</title>
        <authorList>
            <person name="Vazquez M."/>
            <person name="Ceapa C.D."/>
            <person name="Rodriguez Luna D."/>
            <person name="Sanchez Esquivel S."/>
        </authorList>
    </citation>
    <scope>NUCLEOTIDE SEQUENCE [LARGE SCALE GENOMIC DNA]</scope>
    <source>
        <strain evidence="1 2">NF3</strain>
    </source>
</reference>
<accession>A0A1T3NXU7</accession>
<dbReference type="InterPro" id="IPR016039">
    <property type="entry name" value="Thiolase-like"/>
</dbReference>
<dbReference type="RefSeq" id="WP_078975932.1">
    <property type="nucleotide sequence ID" value="NZ_MWQN01000001.1"/>
</dbReference>
<dbReference type="PANTHER" id="PTHR42870:SF1">
    <property type="entry name" value="NON-SPECIFIC LIPID-TRANSFER PROTEIN-LIKE 2"/>
    <property type="match status" value="1"/>
</dbReference>
<sequence>MTTRQKAGETRETAVRQDSDIAIVATAQLPAVRRQELTETEMLLMVVDEALGKVDLERSDIGFSCQGSCDYISGGTFSFVPNLDAMGAWPPIHESHVEMDGAWAMYEAWVRLRHGDIDIAVAMGSGKSSTGDPAAIYPLELDPYYLAPLGLDPVSLAALQARQLIESGKSTERELAEIAARSRRDAAGNPNQQVRAAEQDVDKLLAEGYLRNPLRKSDLPPISDGACAVVLVRGPRAAELTERPAWITGIDHRSEVHNPALRDLTDSASTRLAAARAGGVAGVEVAELMAPFTAQEVILRQSLGLADGVLINPSGGALTGNPLMATGLVRIADAAEAILADGRSRTLGHATSGPALQQNLVCVLEGDNR</sequence>
<gene>
    <name evidence="1" type="ORF">B4N89_12475</name>
</gene>
<dbReference type="GO" id="GO:0016747">
    <property type="term" value="F:acyltransferase activity, transferring groups other than amino-acyl groups"/>
    <property type="evidence" value="ECO:0007669"/>
    <property type="project" value="InterPro"/>
</dbReference>
<proteinExistence type="predicted"/>
<protein>
    <submittedName>
        <fullName evidence="1">Lipid-transfer protein</fullName>
    </submittedName>
</protein>
<evidence type="ECO:0000313" key="1">
    <source>
        <dbReference type="EMBL" id="OPC81653.1"/>
    </source>
</evidence>
<dbReference type="AlphaFoldDB" id="A0A1T3NXU7"/>
<name>A0A1T3NXU7_9ACTN</name>
<comment type="caution">
    <text evidence="1">The sequence shown here is derived from an EMBL/GenBank/DDBJ whole genome shotgun (WGS) entry which is preliminary data.</text>
</comment>